<feature type="compositionally biased region" description="Low complexity" evidence="1">
    <location>
        <begin position="486"/>
        <end position="497"/>
    </location>
</feature>
<dbReference type="KEGG" id="vra:106762820"/>
<reference evidence="4" key="2">
    <citation type="submission" date="2025-08" db="UniProtKB">
        <authorList>
            <consortium name="RefSeq"/>
        </authorList>
    </citation>
    <scope>IDENTIFICATION</scope>
    <source>
        <tissue evidence="4">Leaf</tissue>
    </source>
</reference>
<dbReference type="AlphaFoldDB" id="A0A1S3U8T3"/>
<evidence type="ECO:0000259" key="2">
    <source>
        <dbReference type="Pfam" id="PF26130"/>
    </source>
</evidence>
<dbReference type="GeneID" id="106762820"/>
<feature type="compositionally biased region" description="Polar residues" evidence="1">
    <location>
        <begin position="463"/>
        <end position="474"/>
    </location>
</feature>
<dbReference type="PANTHER" id="PTHR31973">
    <property type="entry name" value="POLYPROTEIN, PUTATIVE-RELATED"/>
    <property type="match status" value="1"/>
</dbReference>
<gene>
    <name evidence="4" type="primary">LOC106762820</name>
</gene>
<feature type="region of interest" description="Disordered" evidence="1">
    <location>
        <begin position="424"/>
        <end position="497"/>
    </location>
</feature>
<keyword evidence="3" id="KW-1185">Reference proteome</keyword>
<dbReference type="RefSeq" id="XP_014502384.1">
    <property type="nucleotide sequence ID" value="XM_014646898.1"/>
</dbReference>
<proteinExistence type="predicted"/>
<dbReference type="PANTHER" id="PTHR31973:SF187">
    <property type="entry name" value="MUTATOR TRANSPOSASE MUDRA PROTEIN"/>
    <property type="match status" value="1"/>
</dbReference>
<feature type="compositionally biased region" description="Basic residues" evidence="1">
    <location>
        <begin position="475"/>
        <end position="485"/>
    </location>
</feature>
<dbReference type="InterPro" id="IPR058594">
    <property type="entry name" value="PB1-like_dom_pln"/>
</dbReference>
<evidence type="ECO:0000256" key="1">
    <source>
        <dbReference type="SAM" id="MobiDB-lite"/>
    </source>
</evidence>
<reference evidence="3" key="1">
    <citation type="journal article" date="2014" name="Nat. Commun.">
        <title>Genome sequence of mungbean and insights into evolution within Vigna species.</title>
        <authorList>
            <person name="Kang Y.J."/>
            <person name="Kim S.K."/>
            <person name="Kim M.Y."/>
            <person name="Lestari P."/>
            <person name="Kim K.H."/>
            <person name="Ha B.K."/>
            <person name="Jun T.H."/>
            <person name="Hwang W.J."/>
            <person name="Lee T."/>
            <person name="Lee J."/>
            <person name="Shim S."/>
            <person name="Yoon M.Y."/>
            <person name="Jang Y.E."/>
            <person name="Han K.S."/>
            <person name="Taeprayoon P."/>
            <person name="Yoon N."/>
            <person name="Somta P."/>
            <person name="Tanya P."/>
            <person name="Kim K.S."/>
            <person name="Gwag J.G."/>
            <person name="Moon J.K."/>
            <person name="Lee Y.H."/>
            <person name="Park B.S."/>
            <person name="Bombarely A."/>
            <person name="Doyle J.J."/>
            <person name="Jackson S.A."/>
            <person name="Schafleitner R."/>
            <person name="Srinives P."/>
            <person name="Varshney R.K."/>
            <person name="Lee S.H."/>
        </authorList>
    </citation>
    <scope>NUCLEOTIDE SEQUENCE [LARGE SCALE GENOMIC DNA]</scope>
    <source>
        <strain evidence="3">cv. VC1973A</strain>
    </source>
</reference>
<dbReference type="Pfam" id="PF26130">
    <property type="entry name" value="PB1-like"/>
    <property type="match status" value="1"/>
</dbReference>
<organism evidence="3 4">
    <name type="scientific">Vigna radiata var. radiata</name>
    <name type="common">Mung bean</name>
    <name type="synonym">Phaseolus aureus</name>
    <dbReference type="NCBI Taxonomy" id="3916"/>
    <lineage>
        <taxon>Eukaryota</taxon>
        <taxon>Viridiplantae</taxon>
        <taxon>Streptophyta</taxon>
        <taxon>Embryophyta</taxon>
        <taxon>Tracheophyta</taxon>
        <taxon>Spermatophyta</taxon>
        <taxon>Magnoliopsida</taxon>
        <taxon>eudicotyledons</taxon>
        <taxon>Gunneridae</taxon>
        <taxon>Pentapetalae</taxon>
        <taxon>rosids</taxon>
        <taxon>fabids</taxon>
        <taxon>Fabales</taxon>
        <taxon>Fabaceae</taxon>
        <taxon>Papilionoideae</taxon>
        <taxon>50 kb inversion clade</taxon>
        <taxon>NPAAA clade</taxon>
        <taxon>indigoferoid/millettioid clade</taxon>
        <taxon>Phaseoleae</taxon>
        <taxon>Vigna</taxon>
    </lineage>
</organism>
<accession>A0A1S3U8T3</accession>
<evidence type="ECO:0000313" key="3">
    <source>
        <dbReference type="Proteomes" id="UP000087766"/>
    </source>
</evidence>
<feature type="domain" description="PB1-like" evidence="2">
    <location>
        <begin position="3"/>
        <end position="95"/>
    </location>
</feature>
<feature type="compositionally biased region" description="Acidic residues" evidence="1">
    <location>
        <begin position="225"/>
        <end position="244"/>
    </location>
</feature>
<dbReference type="OrthoDB" id="1939383at2759"/>
<sequence>MGDEMLRVVVHHGGTLIKEVPFKYIGGEIVYWDVDPDKWCYFRVLGTLKQMGYMQVEALFYNVQHVLHKLDDDKRAMNMMNVAKYLGKVNLYVVHGVDEATILENDENEILYLCEGPAESGEGSGVGGEAHVEGGDEGISHVVEGAVEVENDYAVEVEKDNEDVEHEDALKDDKEDAEDIEVDVDVDNENELEDVSEELVDVDIQDGGEVDIEEEVEVEVDVDGDDEAGMYDLSGDEYVDEDSEKESQQCRGLSDDDWESDKLLTPENSANLSGSEVCGGCTWMSDQQKGLVHAIKELLPLAEQRYCVRHLYANFRKKFGGQLVCKEDFLAMNYSNVDPDNFIPTCFRRSTYEEVYASIIFPLNGPQLWETTHYRDVLPPLMRKMPERPKKKRRLEAWELTKDDTQMRVGGHTKKCTICRQRGHNRNKCPLRPQLAEAPQTTEASQPAPSTHLAEASQPAPPTQQKHPSQQAHPSRQKQHNHHNHLQLPQPLYHHSH</sequence>
<feature type="region of interest" description="Disordered" evidence="1">
    <location>
        <begin position="225"/>
        <end position="260"/>
    </location>
</feature>
<evidence type="ECO:0000313" key="4">
    <source>
        <dbReference type="RefSeq" id="XP_014502384.1"/>
    </source>
</evidence>
<dbReference type="STRING" id="3916.A0A1S3U8T3"/>
<feature type="compositionally biased region" description="Polar residues" evidence="1">
    <location>
        <begin position="439"/>
        <end position="449"/>
    </location>
</feature>
<dbReference type="Proteomes" id="UP000087766">
    <property type="component" value="Chromosome 1"/>
</dbReference>
<name>A0A1S3U8T3_VIGRR</name>
<protein>
    <submittedName>
        <fullName evidence="4">Uncharacterized protein LOC106762820</fullName>
    </submittedName>
</protein>